<feature type="transmembrane region" description="Helical" evidence="1">
    <location>
        <begin position="39"/>
        <end position="62"/>
    </location>
</feature>
<dbReference type="EMBL" id="AP004402">
    <property type="protein sequence ID" value="BAB87973.1"/>
    <property type="molecule type" value="Genomic_DNA"/>
</dbReference>
<reference evidence="2 3" key="1">
    <citation type="journal article" date="2003" name="Gene">
        <title>Distinctiveness of the genomic sequence of Shiga toxin 2-converting phage isolated from Escherichia coli O157:H7 Okayama strain as compared to other Shiga toxin 2-converting phages.</title>
        <authorList>
            <person name="Sato T."/>
            <person name="Shimizu T."/>
            <person name="Watarai M."/>
            <person name="Kobayashi M."/>
            <person name="Kano S."/>
            <person name="Hamabata T."/>
            <person name="Takeda Y."/>
            <person name="Yamasaki S."/>
        </authorList>
    </citation>
    <scope>NUCLEOTIDE SEQUENCE</scope>
    <source>
        <strain evidence="2">Stx2 phage-I</strain>
    </source>
</reference>
<accession>Q8SC46</accession>
<organism evidence="2 3">
    <name type="scientific">Stx2 converting phage I</name>
    <dbReference type="NCBI Taxonomy" id="180816"/>
    <lineage>
        <taxon>Viruses</taxon>
        <taxon>Duplodnaviria</taxon>
        <taxon>Heunggongvirae</taxon>
        <taxon>Uroviricota</taxon>
        <taxon>Caudoviricetes</taxon>
        <taxon>Sepvirinae</taxon>
        <taxon>Traversvirus</taxon>
        <taxon>Traversvirus tv933W</taxon>
    </lineage>
</organism>
<protein>
    <submittedName>
        <fullName evidence="2">Uncharacterized protein</fullName>
    </submittedName>
</protein>
<keyword evidence="1" id="KW-1133">Transmembrane helix</keyword>
<keyword evidence="1" id="KW-0472">Membrane</keyword>
<evidence type="ECO:0000313" key="3">
    <source>
        <dbReference type="Proteomes" id="UP000001920"/>
    </source>
</evidence>
<evidence type="ECO:0000313" key="2">
    <source>
        <dbReference type="EMBL" id="BAB87973.1"/>
    </source>
</evidence>
<name>Q8SC46_9CAUD</name>
<keyword evidence="1" id="KW-0812">Transmembrane</keyword>
<sequence>MIPFSRKARTHWRRISFSSFWSRLARLAGKVASNWLNTPLMICATCCTCGFSSYCSGMLLVIRRICSRSKLTICAAMFFINPPRKSSQCLSGRVLVFQLSRQPVACYG</sequence>
<dbReference type="Proteomes" id="UP000001920">
    <property type="component" value="Genome"/>
</dbReference>
<evidence type="ECO:0000256" key="1">
    <source>
        <dbReference type="SAM" id="Phobius"/>
    </source>
</evidence>
<proteinExistence type="predicted"/>